<name>U2GEA7_9BACT</name>
<dbReference type="Proteomes" id="UP000016620">
    <property type="component" value="Unassembled WGS sequence"/>
</dbReference>
<accession>U2GEA7</accession>
<sequence length="354" mass="41161">MAIHTHTQIHLNKADTVNLGSYYTPQKLVNLAYELLKNNIKEEFENYTLLDSSCGYGEFLKYDSLNKKVAADIDEIAIARLELKHKYVINALNMASRATYNIKDNEKLIIVGNPPYNDITSQIKKDIKKQDFVIDVDLKTRDLGISFLRSYVKLYPDYICVLHPLSYLVKSSNFKLLNDFRMQYKLIDGLVISSRYFTSGVEFPIIIALYKKGTMSFDYIKNFSFKAEDGAVFKLNDFDFIGNYLNKYPKKEAKNPAGYFYTMRDINALKRNKTFLKEKCANAITIEQEHLPYYHYVNLFKIYAKNLPFWCGNLDVFIDNSFFSKHVEDFVKSSKSGKISKVVDNYFKEILCCK</sequence>
<dbReference type="AlphaFoldDB" id="U2GEA7"/>
<comment type="caution">
    <text evidence="1">The sequence shown here is derived from an EMBL/GenBank/DDBJ whole genome shotgun (WGS) entry which is preliminary data.</text>
</comment>
<dbReference type="GO" id="GO:0008168">
    <property type="term" value="F:methyltransferase activity"/>
    <property type="evidence" value="ECO:0007669"/>
    <property type="project" value="InterPro"/>
</dbReference>
<dbReference type="EMBL" id="ANNG01000089">
    <property type="protein sequence ID" value="ERJ24338.1"/>
    <property type="molecule type" value="Genomic_DNA"/>
</dbReference>
<dbReference type="PATRIC" id="fig|1242968.3.peg.2144"/>
<reference evidence="1 2" key="1">
    <citation type="journal article" date="2013" name="BMC Genomics">
        <title>Comparative genomics of Campylobacter concisus isolates reveals genetic diversity and provides insights into disease association.</title>
        <authorList>
            <person name="Deshpande N.P."/>
            <person name="Kaakoush N.O."/>
            <person name="Wilkins M.R."/>
            <person name="Mitchell H.M."/>
        </authorList>
    </citation>
    <scope>NUCLEOTIDE SEQUENCE [LARGE SCALE GENOMIC DNA]</scope>
    <source>
        <strain evidence="1 2">UNSWCS</strain>
    </source>
</reference>
<proteinExistence type="predicted"/>
<dbReference type="InterPro" id="IPR029063">
    <property type="entry name" value="SAM-dependent_MTases_sf"/>
</dbReference>
<evidence type="ECO:0000313" key="2">
    <source>
        <dbReference type="Proteomes" id="UP000016620"/>
    </source>
</evidence>
<organism evidence="1 2">
    <name type="scientific">Campylobacter concisus UNSWCS</name>
    <dbReference type="NCBI Taxonomy" id="1242968"/>
    <lineage>
        <taxon>Bacteria</taxon>
        <taxon>Pseudomonadati</taxon>
        <taxon>Campylobacterota</taxon>
        <taxon>Epsilonproteobacteria</taxon>
        <taxon>Campylobacterales</taxon>
        <taxon>Campylobacteraceae</taxon>
        <taxon>Campylobacter</taxon>
    </lineage>
</organism>
<evidence type="ECO:0000313" key="1">
    <source>
        <dbReference type="EMBL" id="ERJ24338.1"/>
    </source>
</evidence>
<dbReference type="PROSITE" id="PS00092">
    <property type="entry name" value="N6_MTASE"/>
    <property type="match status" value="1"/>
</dbReference>
<gene>
    <name evidence="1" type="ORF">UNSWCS_1068</name>
</gene>
<dbReference type="GO" id="GO:0032259">
    <property type="term" value="P:methylation"/>
    <property type="evidence" value="ECO:0007669"/>
    <property type="project" value="InterPro"/>
</dbReference>
<dbReference type="InterPro" id="IPR002052">
    <property type="entry name" value="DNA_methylase_N6_adenine_CS"/>
</dbReference>
<protein>
    <submittedName>
        <fullName evidence="1">Uncharacterized protein</fullName>
    </submittedName>
</protein>
<dbReference type="RefSeq" id="WP_021088515.1">
    <property type="nucleotide sequence ID" value="NZ_ANNG01000089.1"/>
</dbReference>
<dbReference type="PRINTS" id="PR00507">
    <property type="entry name" value="N12N6MTFRASE"/>
</dbReference>
<dbReference type="GO" id="GO:0003676">
    <property type="term" value="F:nucleic acid binding"/>
    <property type="evidence" value="ECO:0007669"/>
    <property type="project" value="InterPro"/>
</dbReference>
<dbReference type="SUPFAM" id="SSF53335">
    <property type="entry name" value="S-adenosyl-L-methionine-dependent methyltransferases"/>
    <property type="match status" value="1"/>
</dbReference>
<dbReference type="Gene3D" id="3.40.50.150">
    <property type="entry name" value="Vaccinia Virus protein VP39"/>
    <property type="match status" value="1"/>
</dbReference>